<evidence type="ECO:0000313" key="3">
    <source>
        <dbReference type="Proteomes" id="UP000050331"/>
    </source>
</evidence>
<dbReference type="RefSeq" id="WP_068443836.1">
    <property type="nucleotide sequence ID" value="NZ_CP013862.1"/>
</dbReference>
<feature type="transmembrane region" description="Helical" evidence="1">
    <location>
        <begin position="6"/>
        <end position="26"/>
    </location>
</feature>
<dbReference type="KEGG" id="lao:AOX59_07075"/>
<organism evidence="2 3">
    <name type="scientific">Lentibacillus amyloliquefaciens</name>
    <dbReference type="NCBI Taxonomy" id="1472767"/>
    <lineage>
        <taxon>Bacteria</taxon>
        <taxon>Bacillati</taxon>
        <taxon>Bacillota</taxon>
        <taxon>Bacilli</taxon>
        <taxon>Bacillales</taxon>
        <taxon>Bacillaceae</taxon>
        <taxon>Lentibacillus</taxon>
    </lineage>
</organism>
<dbReference type="AlphaFoldDB" id="A0A0U4ECW3"/>
<evidence type="ECO:0000313" key="2">
    <source>
        <dbReference type="EMBL" id="ALX48393.1"/>
    </source>
</evidence>
<keyword evidence="1" id="KW-1133">Transmembrane helix</keyword>
<accession>A0A0U4ECW3</accession>
<evidence type="ECO:0008006" key="4">
    <source>
        <dbReference type="Google" id="ProtNLM"/>
    </source>
</evidence>
<keyword evidence="1" id="KW-0812">Transmembrane</keyword>
<keyword evidence="3" id="KW-1185">Reference proteome</keyword>
<reference evidence="2 3" key="1">
    <citation type="submission" date="2016-01" db="EMBL/GenBank/DDBJ databases">
        <title>Complete genome sequence of strain Lentibacillus amyloliquefaciens LAM0015T isolated from saline sediment.</title>
        <authorList>
            <person name="Wang J.-L."/>
            <person name="He M.-X."/>
        </authorList>
    </citation>
    <scope>NUCLEOTIDE SEQUENCE [LARGE SCALE GENOMIC DNA]</scope>
    <source>
        <strain evidence="2 3">LAM0015</strain>
    </source>
</reference>
<proteinExistence type="predicted"/>
<dbReference type="OrthoDB" id="2157633at2"/>
<feature type="transmembrane region" description="Helical" evidence="1">
    <location>
        <begin position="47"/>
        <end position="67"/>
    </location>
</feature>
<dbReference type="STRING" id="1472767.AOX59_07075"/>
<sequence length="110" mass="12104">MSLTLEIMRIFLPLVLVCGIAVFVVLRMIHKTKKGTLGKKKTRGAQNLLDSLIPLGMVIGFIAAIFVSLLLPIALLSSIAWGPGIGLLFGYFAYEIYSKKKKIIHNDSFP</sequence>
<evidence type="ECO:0000256" key="1">
    <source>
        <dbReference type="SAM" id="Phobius"/>
    </source>
</evidence>
<gene>
    <name evidence="2" type="ORF">AOX59_07075</name>
</gene>
<name>A0A0U4ECW3_9BACI</name>
<protein>
    <recommendedName>
        <fullName evidence="4">Group-specific protein</fullName>
    </recommendedName>
</protein>
<dbReference type="EMBL" id="CP013862">
    <property type="protein sequence ID" value="ALX48393.1"/>
    <property type="molecule type" value="Genomic_DNA"/>
</dbReference>
<feature type="transmembrane region" description="Helical" evidence="1">
    <location>
        <begin position="73"/>
        <end position="94"/>
    </location>
</feature>
<keyword evidence="1" id="KW-0472">Membrane</keyword>
<dbReference type="Proteomes" id="UP000050331">
    <property type="component" value="Chromosome"/>
</dbReference>